<gene>
    <name evidence="1" type="ORF">HPB47_008860</name>
</gene>
<dbReference type="Proteomes" id="UP000805193">
    <property type="component" value="Unassembled WGS sequence"/>
</dbReference>
<name>A0AC60P3K0_IXOPE</name>
<dbReference type="EMBL" id="JABSTQ010011215">
    <property type="protein sequence ID" value="KAG0413995.1"/>
    <property type="molecule type" value="Genomic_DNA"/>
</dbReference>
<reference evidence="1 2" key="1">
    <citation type="journal article" date="2020" name="Cell">
        <title>Large-Scale Comparative Analyses of Tick Genomes Elucidate Their Genetic Diversity and Vector Capacities.</title>
        <authorList>
            <consortium name="Tick Genome and Microbiome Consortium (TIGMIC)"/>
            <person name="Jia N."/>
            <person name="Wang J."/>
            <person name="Shi W."/>
            <person name="Du L."/>
            <person name="Sun Y."/>
            <person name="Zhan W."/>
            <person name="Jiang J.F."/>
            <person name="Wang Q."/>
            <person name="Zhang B."/>
            <person name="Ji P."/>
            <person name="Bell-Sakyi L."/>
            <person name="Cui X.M."/>
            <person name="Yuan T.T."/>
            <person name="Jiang B.G."/>
            <person name="Yang W.F."/>
            <person name="Lam T.T."/>
            <person name="Chang Q.C."/>
            <person name="Ding S.J."/>
            <person name="Wang X.J."/>
            <person name="Zhu J.G."/>
            <person name="Ruan X.D."/>
            <person name="Zhao L."/>
            <person name="Wei J.T."/>
            <person name="Ye R.Z."/>
            <person name="Que T.C."/>
            <person name="Du C.H."/>
            <person name="Zhou Y.H."/>
            <person name="Cheng J.X."/>
            <person name="Dai P.F."/>
            <person name="Guo W.B."/>
            <person name="Han X.H."/>
            <person name="Huang E.J."/>
            <person name="Li L.F."/>
            <person name="Wei W."/>
            <person name="Gao Y.C."/>
            <person name="Liu J.Z."/>
            <person name="Shao H.Z."/>
            <person name="Wang X."/>
            <person name="Wang C.C."/>
            <person name="Yang T.C."/>
            <person name="Huo Q.B."/>
            <person name="Li W."/>
            <person name="Chen H.Y."/>
            <person name="Chen S.E."/>
            <person name="Zhou L.G."/>
            <person name="Ni X.B."/>
            <person name="Tian J.H."/>
            <person name="Sheng Y."/>
            <person name="Liu T."/>
            <person name="Pan Y.S."/>
            <person name="Xia L.Y."/>
            <person name="Li J."/>
            <person name="Zhao F."/>
            <person name="Cao W.C."/>
        </authorList>
    </citation>
    <scope>NUCLEOTIDE SEQUENCE [LARGE SCALE GENOMIC DNA]</scope>
    <source>
        <strain evidence="1">Iper-2018</strain>
    </source>
</reference>
<proteinExistence type="predicted"/>
<evidence type="ECO:0000313" key="2">
    <source>
        <dbReference type="Proteomes" id="UP000805193"/>
    </source>
</evidence>
<evidence type="ECO:0000313" key="1">
    <source>
        <dbReference type="EMBL" id="KAG0413995.1"/>
    </source>
</evidence>
<accession>A0AC60P3K0</accession>
<sequence>MDSALSKLSKKDVPYAKMVPLQKDSDKSEFVQAQDERWVTPADHGGQRSIPRYASRPLLGASLVRRGRSETEPRRKQRPLGPRAPAAAEEAAEGPRAQGSSVRGSFDATRVRAPAALVRAVVAFRRFRSALEEMETPRLGMWFLGAAYSFVAWDLASNVCFRCFRVSRQRSSSR</sequence>
<organism evidence="1 2">
    <name type="scientific">Ixodes persulcatus</name>
    <name type="common">Taiga tick</name>
    <dbReference type="NCBI Taxonomy" id="34615"/>
    <lineage>
        <taxon>Eukaryota</taxon>
        <taxon>Metazoa</taxon>
        <taxon>Ecdysozoa</taxon>
        <taxon>Arthropoda</taxon>
        <taxon>Chelicerata</taxon>
        <taxon>Arachnida</taxon>
        <taxon>Acari</taxon>
        <taxon>Parasitiformes</taxon>
        <taxon>Ixodida</taxon>
        <taxon>Ixodoidea</taxon>
        <taxon>Ixodidae</taxon>
        <taxon>Ixodinae</taxon>
        <taxon>Ixodes</taxon>
    </lineage>
</organism>
<keyword evidence="2" id="KW-1185">Reference proteome</keyword>
<protein>
    <submittedName>
        <fullName evidence="1">Uncharacterized protein</fullName>
    </submittedName>
</protein>
<comment type="caution">
    <text evidence="1">The sequence shown here is derived from an EMBL/GenBank/DDBJ whole genome shotgun (WGS) entry which is preliminary data.</text>
</comment>